<keyword evidence="2" id="KW-1185">Reference proteome</keyword>
<comment type="caution">
    <text evidence="1">The sequence shown here is derived from an EMBL/GenBank/DDBJ whole genome shotgun (WGS) entry which is preliminary data.</text>
</comment>
<evidence type="ECO:0000313" key="2">
    <source>
        <dbReference type="Proteomes" id="UP001415857"/>
    </source>
</evidence>
<reference evidence="1 2" key="1">
    <citation type="journal article" date="2024" name="Plant J.">
        <title>Genome sequences and population genomics reveal climatic adaptation and genomic divergence between two closely related sweetgum species.</title>
        <authorList>
            <person name="Xu W.Q."/>
            <person name="Ren C.Q."/>
            <person name="Zhang X.Y."/>
            <person name="Comes H.P."/>
            <person name="Liu X.H."/>
            <person name="Li Y.G."/>
            <person name="Kettle C.J."/>
            <person name="Jalonen R."/>
            <person name="Gaisberger H."/>
            <person name="Ma Y.Z."/>
            <person name="Qiu Y.X."/>
        </authorList>
    </citation>
    <scope>NUCLEOTIDE SEQUENCE [LARGE SCALE GENOMIC DNA]</scope>
    <source>
        <strain evidence="1">Hangzhou</strain>
    </source>
</reference>
<sequence length="222" mass="25431">MASSRLLYRSGNTIWAADSHSMFGVELPSHQLFGTLDLRSLHAWCWASISSIFASGVELLSSIIITFPCARIKMIKCGPSQIVIHISRWQEWKNEISAIERFFLSCHIHARWCRVVYIEPGSRRKHRSLKAAQEADKLIKERRVRENMQTPNALKLDEDLRPSQRQIFEIGGNSGKQGNAVDRREFFKFITRSIRNSIQEDKPIVADSMTLEVIDTQAFAIS</sequence>
<protein>
    <submittedName>
        <fullName evidence="1">Uncharacterized protein</fullName>
    </submittedName>
</protein>
<gene>
    <name evidence="1" type="ORF">L1049_009124</name>
</gene>
<proteinExistence type="predicted"/>
<evidence type="ECO:0000313" key="1">
    <source>
        <dbReference type="EMBL" id="KAK9290944.1"/>
    </source>
</evidence>
<organism evidence="1 2">
    <name type="scientific">Liquidambar formosana</name>
    <name type="common">Formosan gum</name>
    <dbReference type="NCBI Taxonomy" id="63359"/>
    <lineage>
        <taxon>Eukaryota</taxon>
        <taxon>Viridiplantae</taxon>
        <taxon>Streptophyta</taxon>
        <taxon>Embryophyta</taxon>
        <taxon>Tracheophyta</taxon>
        <taxon>Spermatophyta</taxon>
        <taxon>Magnoliopsida</taxon>
        <taxon>eudicotyledons</taxon>
        <taxon>Gunneridae</taxon>
        <taxon>Pentapetalae</taxon>
        <taxon>Saxifragales</taxon>
        <taxon>Altingiaceae</taxon>
        <taxon>Liquidambar</taxon>
    </lineage>
</organism>
<name>A0AAP0SBR3_LIQFO</name>
<dbReference type="EMBL" id="JBBPBK010000002">
    <property type="protein sequence ID" value="KAK9290944.1"/>
    <property type="molecule type" value="Genomic_DNA"/>
</dbReference>
<accession>A0AAP0SBR3</accession>
<dbReference type="AlphaFoldDB" id="A0AAP0SBR3"/>
<dbReference type="Proteomes" id="UP001415857">
    <property type="component" value="Unassembled WGS sequence"/>
</dbReference>